<evidence type="ECO:0000256" key="1">
    <source>
        <dbReference type="SAM" id="Phobius"/>
    </source>
</evidence>
<dbReference type="RefSeq" id="WP_119591163.1">
    <property type="nucleotide sequence ID" value="NZ_QXFM01000002.1"/>
</dbReference>
<protein>
    <recommendedName>
        <fullName evidence="4">PepSY domain-containing protein</fullName>
    </recommendedName>
</protein>
<dbReference type="PANTHER" id="PTHR34219:SF6">
    <property type="entry name" value="BLR3280 PROTEIN"/>
    <property type="match status" value="1"/>
</dbReference>
<proteinExistence type="predicted"/>
<evidence type="ECO:0008006" key="4">
    <source>
        <dbReference type="Google" id="ProtNLM"/>
    </source>
</evidence>
<organism evidence="2 3">
    <name type="scientific">Aurantiacibacter xanthus</name>
    <dbReference type="NCBI Taxonomy" id="1784712"/>
    <lineage>
        <taxon>Bacteria</taxon>
        <taxon>Pseudomonadati</taxon>
        <taxon>Pseudomonadota</taxon>
        <taxon>Alphaproteobacteria</taxon>
        <taxon>Sphingomonadales</taxon>
        <taxon>Erythrobacteraceae</taxon>
        <taxon>Aurantiacibacter</taxon>
    </lineage>
</organism>
<evidence type="ECO:0000313" key="3">
    <source>
        <dbReference type="Proteomes" id="UP000265366"/>
    </source>
</evidence>
<dbReference type="Proteomes" id="UP000265366">
    <property type="component" value="Unassembled WGS sequence"/>
</dbReference>
<dbReference type="OrthoDB" id="9806195at2"/>
<dbReference type="AlphaFoldDB" id="A0A3A1PHY3"/>
<name>A0A3A1PHY3_9SPHN</name>
<keyword evidence="1" id="KW-1133">Transmembrane helix</keyword>
<dbReference type="Pfam" id="PF03929">
    <property type="entry name" value="PepSY_TM"/>
    <property type="match status" value="1"/>
</dbReference>
<evidence type="ECO:0000313" key="2">
    <source>
        <dbReference type="EMBL" id="RIV93449.1"/>
    </source>
</evidence>
<dbReference type="InterPro" id="IPR005625">
    <property type="entry name" value="PepSY-ass_TM"/>
</dbReference>
<feature type="transmembrane region" description="Helical" evidence="1">
    <location>
        <begin position="199"/>
        <end position="219"/>
    </location>
</feature>
<sequence>MARRNLMLKFARWHIWLGWLVGVPILMWCISGLVMTLYPIEEVRGENLLAAAPLIEPHGLVFPADSLNTARAISLVEQVDGPAWLVTEADGGRYRYSARTGEVLPPLIESEARRMAEAAYTGDGKLESVTYFPADVAPMDLRAPFDAWQAHFSDGTNIYLRSSTGEIVAVRTGWWRFYDFMWGLHIMDLETRENTSHPVLTLFAALAVIGALLGCVLMFRRRKAGPRSGSRSGVRT</sequence>
<dbReference type="EMBL" id="QXFM01000002">
    <property type="protein sequence ID" value="RIV93449.1"/>
    <property type="molecule type" value="Genomic_DNA"/>
</dbReference>
<dbReference type="PANTHER" id="PTHR34219">
    <property type="entry name" value="IRON-REGULATED INNER MEMBRANE PROTEIN-RELATED"/>
    <property type="match status" value="1"/>
</dbReference>
<keyword evidence="3" id="KW-1185">Reference proteome</keyword>
<gene>
    <name evidence="2" type="ORF">D2V17_00360</name>
</gene>
<feature type="transmembrane region" description="Helical" evidence="1">
    <location>
        <begin position="16"/>
        <end position="40"/>
    </location>
</feature>
<accession>A0A3A1PHY3</accession>
<keyword evidence="1" id="KW-0472">Membrane</keyword>
<reference evidence="2 3" key="1">
    <citation type="submission" date="2018-08" db="EMBL/GenBank/DDBJ databases">
        <title>Erythrobacter zhengii sp.nov., a bacterium isolated from deep-sea sediment.</title>
        <authorList>
            <person name="Fang C."/>
            <person name="Wu Y.-H."/>
            <person name="Sun C."/>
            <person name="Wang H."/>
            <person name="Cheng H."/>
            <person name="Meng F.-X."/>
            <person name="Wang C.-S."/>
            <person name="Xu X.-W."/>
        </authorList>
    </citation>
    <scope>NUCLEOTIDE SEQUENCE [LARGE SCALE GENOMIC DNA]</scope>
    <source>
        <strain evidence="2 3">CCTCC AB 2015396</strain>
    </source>
</reference>
<comment type="caution">
    <text evidence="2">The sequence shown here is derived from an EMBL/GenBank/DDBJ whole genome shotgun (WGS) entry which is preliminary data.</text>
</comment>
<keyword evidence="1" id="KW-0812">Transmembrane</keyword>